<keyword evidence="10" id="KW-1185">Reference proteome</keyword>
<dbReference type="AlphaFoldDB" id="A0A4R0JUR0"/>
<evidence type="ECO:0000256" key="2">
    <source>
        <dbReference type="ARBA" id="ARBA00022448"/>
    </source>
</evidence>
<evidence type="ECO:0000256" key="3">
    <source>
        <dbReference type="ARBA" id="ARBA00022475"/>
    </source>
</evidence>
<evidence type="ECO:0000256" key="7">
    <source>
        <dbReference type="RuleBase" id="RU363032"/>
    </source>
</evidence>
<feature type="transmembrane region" description="Helical" evidence="7">
    <location>
        <begin position="85"/>
        <end position="108"/>
    </location>
</feature>
<dbReference type="GO" id="GO:0005886">
    <property type="term" value="C:plasma membrane"/>
    <property type="evidence" value="ECO:0007669"/>
    <property type="project" value="UniProtKB-SubCell"/>
</dbReference>
<feature type="transmembrane region" description="Helical" evidence="7">
    <location>
        <begin position="152"/>
        <end position="176"/>
    </location>
</feature>
<dbReference type="Pfam" id="PF00528">
    <property type="entry name" value="BPD_transp_1"/>
    <property type="match status" value="1"/>
</dbReference>
<evidence type="ECO:0000256" key="1">
    <source>
        <dbReference type="ARBA" id="ARBA00004651"/>
    </source>
</evidence>
<reference evidence="9 10" key="1">
    <citation type="submission" date="2019-02" db="EMBL/GenBank/DDBJ databases">
        <title>Kribbella capetownensis sp. nov. and Kribbella speibonae sp. nov., isolated from soil.</title>
        <authorList>
            <person name="Curtis S.M."/>
            <person name="Norton I."/>
            <person name="Everest G.J."/>
            <person name="Meyers P.R."/>
        </authorList>
    </citation>
    <scope>NUCLEOTIDE SEQUENCE [LARGE SCALE GENOMIC DNA]</scope>
    <source>
        <strain evidence="9 10">YM53</strain>
    </source>
</reference>
<organism evidence="9 10">
    <name type="scientific">Kribbella capetownensis</name>
    <dbReference type="NCBI Taxonomy" id="1572659"/>
    <lineage>
        <taxon>Bacteria</taxon>
        <taxon>Bacillati</taxon>
        <taxon>Actinomycetota</taxon>
        <taxon>Actinomycetes</taxon>
        <taxon>Propionibacteriales</taxon>
        <taxon>Kribbellaceae</taxon>
        <taxon>Kribbella</taxon>
    </lineage>
</organism>
<dbReference type="CDD" id="cd06261">
    <property type="entry name" value="TM_PBP2"/>
    <property type="match status" value="1"/>
</dbReference>
<comment type="similarity">
    <text evidence="7">Belongs to the binding-protein-dependent transport system permease family.</text>
</comment>
<dbReference type="PANTHER" id="PTHR32243">
    <property type="entry name" value="MALTOSE TRANSPORT SYSTEM PERMEASE-RELATED"/>
    <property type="match status" value="1"/>
</dbReference>
<evidence type="ECO:0000256" key="4">
    <source>
        <dbReference type="ARBA" id="ARBA00022692"/>
    </source>
</evidence>
<keyword evidence="5 7" id="KW-1133">Transmembrane helix</keyword>
<dbReference type="Proteomes" id="UP000293342">
    <property type="component" value="Unassembled WGS sequence"/>
</dbReference>
<evidence type="ECO:0000256" key="5">
    <source>
        <dbReference type="ARBA" id="ARBA00022989"/>
    </source>
</evidence>
<dbReference type="InterPro" id="IPR000515">
    <property type="entry name" value="MetI-like"/>
</dbReference>
<dbReference type="PANTHER" id="PTHR32243:SF18">
    <property type="entry name" value="INNER MEMBRANE ABC TRANSPORTER PERMEASE PROTEIN YCJP"/>
    <property type="match status" value="1"/>
</dbReference>
<dbReference type="InterPro" id="IPR035906">
    <property type="entry name" value="MetI-like_sf"/>
</dbReference>
<evidence type="ECO:0000313" key="9">
    <source>
        <dbReference type="EMBL" id="TCC45955.1"/>
    </source>
</evidence>
<dbReference type="PROSITE" id="PS50928">
    <property type="entry name" value="ABC_TM1"/>
    <property type="match status" value="1"/>
</dbReference>
<protein>
    <submittedName>
        <fullName evidence="9">Carbohydrate ABC transporter permease</fullName>
    </submittedName>
</protein>
<dbReference type="InterPro" id="IPR050901">
    <property type="entry name" value="BP-dep_ABC_trans_perm"/>
</dbReference>
<dbReference type="OrthoDB" id="9794684at2"/>
<keyword evidence="4 7" id="KW-0812">Transmembrane</keyword>
<gene>
    <name evidence="9" type="ORF">E0H75_30065</name>
</gene>
<comment type="subcellular location">
    <subcellularLocation>
        <location evidence="1 7">Cell membrane</location>
        <topology evidence="1 7">Multi-pass membrane protein</topology>
    </subcellularLocation>
</comment>
<comment type="caution">
    <text evidence="9">The sequence shown here is derived from an EMBL/GenBank/DDBJ whole genome shotgun (WGS) entry which is preliminary data.</text>
</comment>
<keyword evidence="6 7" id="KW-0472">Membrane</keyword>
<feature type="transmembrane region" description="Helical" evidence="7">
    <location>
        <begin position="197"/>
        <end position="222"/>
    </location>
</feature>
<evidence type="ECO:0000256" key="6">
    <source>
        <dbReference type="ARBA" id="ARBA00023136"/>
    </source>
</evidence>
<sequence length="292" mass="32048">MAVAEKAPRRVVNVKAAEAPWYRRWLPLLGIAIIVLYCLAPFYWMLVSALRRPTDQFENTIIPTTWSLDNFTDVFKPGTGFGRGLLNSLIVAGTVTILTLLIGLVAAYTLARLDFKFKNVVLAIIITTSMFPGISLVIPLKKLFSDIDWINTYQAMIVPSLSFALPLAVWNLTAFFRQMPRELEQAAMVDGCTPAQAFRKIILPLAAPGVFTTAIITFIAAWNEFLIALSMVNKKEIQTANVIISQFTGTSGRDQPFGSQMAAGVIVTIPLVIAVLIFQRRIVAGLTAGGVK</sequence>
<feature type="domain" description="ABC transmembrane type-1" evidence="8">
    <location>
        <begin position="85"/>
        <end position="278"/>
    </location>
</feature>
<proteinExistence type="inferred from homology"/>
<dbReference type="Gene3D" id="1.10.3720.10">
    <property type="entry name" value="MetI-like"/>
    <property type="match status" value="1"/>
</dbReference>
<name>A0A4R0JUR0_9ACTN</name>
<feature type="transmembrane region" description="Helical" evidence="7">
    <location>
        <begin position="25"/>
        <end position="46"/>
    </location>
</feature>
<keyword evidence="2 7" id="KW-0813">Transport</keyword>
<dbReference type="EMBL" id="SJKD01000007">
    <property type="protein sequence ID" value="TCC45955.1"/>
    <property type="molecule type" value="Genomic_DNA"/>
</dbReference>
<evidence type="ECO:0000313" key="10">
    <source>
        <dbReference type="Proteomes" id="UP000293342"/>
    </source>
</evidence>
<evidence type="ECO:0000259" key="8">
    <source>
        <dbReference type="PROSITE" id="PS50928"/>
    </source>
</evidence>
<accession>A0A4R0JUR0</accession>
<feature type="transmembrane region" description="Helical" evidence="7">
    <location>
        <begin position="257"/>
        <end position="278"/>
    </location>
</feature>
<dbReference type="GO" id="GO:0055085">
    <property type="term" value="P:transmembrane transport"/>
    <property type="evidence" value="ECO:0007669"/>
    <property type="project" value="InterPro"/>
</dbReference>
<keyword evidence="3" id="KW-1003">Cell membrane</keyword>
<dbReference type="SUPFAM" id="SSF161098">
    <property type="entry name" value="MetI-like"/>
    <property type="match status" value="1"/>
</dbReference>
<feature type="transmembrane region" description="Helical" evidence="7">
    <location>
        <begin position="120"/>
        <end position="140"/>
    </location>
</feature>